<dbReference type="InterPro" id="IPR017334">
    <property type="entry name" value="eIF3_g"/>
</dbReference>
<dbReference type="InterPro" id="IPR035979">
    <property type="entry name" value="RBD_domain_sf"/>
</dbReference>
<feature type="domain" description="RRM" evidence="8">
    <location>
        <begin position="170"/>
        <end position="248"/>
    </location>
</feature>
<dbReference type="InterPro" id="IPR034240">
    <property type="entry name" value="eIF3G_RRM"/>
</dbReference>
<dbReference type="GO" id="GO:0001732">
    <property type="term" value="P:formation of cytoplasmic translation initiation complex"/>
    <property type="evidence" value="ECO:0007669"/>
    <property type="project" value="UniProtKB-UniRule"/>
</dbReference>
<dbReference type="GO" id="GO:0003723">
    <property type="term" value="F:RNA binding"/>
    <property type="evidence" value="ECO:0007669"/>
    <property type="project" value="UniProtKB-UniRule"/>
</dbReference>
<dbReference type="PIRSF" id="PIRSF037949">
    <property type="entry name" value="Transl_init_eIF-3_RNA-bind"/>
    <property type="match status" value="1"/>
</dbReference>
<feature type="compositionally biased region" description="Basic and acidic residues" evidence="7">
    <location>
        <begin position="161"/>
        <end position="170"/>
    </location>
</feature>
<dbReference type="InterPro" id="IPR000504">
    <property type="entry name" value="RRM_dom"/>
</dbReference>
<dbReference type="CDD" id="cd12933">
    <property type="entry name" value="eIF3G"/>
    <property type="match status" value="1"/>
</dbReference>
<keyword evidence="1 5" id="KW-0963">Cytoplasm</keyword>
<dbReference type="GO" id="GO:0003743">
    <property type="term" value="F:translation initiation factor activity"/>
    <property type="evidence" value="ECO:0007669"/>
    <property type="project" value="UniProtKB-UniRule"/>
</dbReference>
<organism evidence="9 10">
    <name type="scientific">Boothiomyces macroporosus</name>
    <dbReference type="NCBI Taxonomy" id="261099"/>
    <lineage>
        <taxon>Eukaryota</taxon>
        <taxon>Fungi</taxon>
        <taxon>Fungi incertae sedis</taxon>
        <taxon>Chytridiomycota</taxon>
        <taxon>Chytridiomycota incertae sedis</taxon>
        <taxon>Chytridiomycetes</taxon>
        <taxon>Rhizophydiales</taxon>
        <taxon>Terramycetaceae</taxon>
        <taxon>Boothiomyces</taxon>
    </lineage>
</organism>
<gene>
    <name evidence="5 9" type="primary">TIF35</name>
    <name evidence="9" type="ORF">HK103_004723</name>
</gene>
<dbReference type="HAMAP" id="MF_03006">
    <property type="entry name" value="eIF3g"/>
    <property type="match status" value="1"/>
</dbReference>
<evidence type="ECO:0000313" key="9">
    <source>
        <dbReference type="EMBL" id="KAJ3261772.1"/>
    </source>
</evidence>
<keyword evidence="10" id="KW-1185">Reference proteome</keyword>
<dbReference type="CDD" id="cd12408">
    <property type="entry name" value="RRM_eIF3G_like"/>
    <property type="match status" value="1"/>
</dbReference>
<dbReference type="GO" id="GO:0033290">
    <property type="term" value="C:eukaryotic 48S preinitiation complex"/>
    <property type="evidence" value="ECO:0007669"/>
    <property type="project" value="UniProtKB-UniRule"/>
</dbReference>
<dbReference type="PROSITE" id="PS50102">
    <property type="entry name" value="RRM"/>
    <property type="match status" value="1"/>
</dbReference>
<evidence type="ECO:0000256" key="4">
    <source>
        <dbReference type="ARBA" id="ARBA00022917"/>
    </source>
</evidence>
<dbReference type="Pfam" id="PF00076">
    <property type="entry name" value="RRM_1"/>
    <property type="match status" value="1"/>
</dbReference>
<evidence type="ECO:0000256" key="2">
    <source>
        <dbReference type="ARBA" id="ARBA00022540"/>
    </source>
</evidence>
<dbReference type="GO" id="GO:0016282">
    <property type="term" value="C:eukaryotic 43S preinitiation complex"/>
    <property type="evidence" value="ECO:0007669"/>
    <property type="project" value="UniProtKB-UniRule"/>
</dbReference>
<dbReference type="Gene3D" id="3.30.70.330">
    <property type="match status" value="1"/>
</dbReference>
<dbReference type="PANTHER" id="PTHR10352">
    <property type="entry name" value="EUKARYOTIC TRANSLATION INITIATION FACTOR 3 SUBUNIT G"/>
    <property type="match status" value="1"/>
</dbReference>
<evidence type="ECO:0000256" key="6">
    <source>
        <dbReference type="PROSITE-ProRule" id="PRU00176"/>
    </source>
</evidence>
<evidence type="ECO:0000256" key="1">
    <source>
        <dbReference type="ARBA" id="ARBA00022490"/>
    </source>
</evidence>
<dbReference type="AlphaFoldDB" id="A0AAD5UPL3"/>
<comment type="function">
    <text evidence="5">RNA-binding component of the eukaryotic translation initiation factor 3 (eIF-3) complex, which is involved in protein synthesis of a specialized repertoire of mRNAs and, together with other initiation factors, stimulates binding of mRNA and methionyl-tRNAi to the 40S ribosome. The eIF-3 complex specifically targets and initiates translation of a subset of mRNAs involved in cell proliferation. This subunit can bind 18S rRNA.</text>
</comment>
<dbReference type="GO" id="GO:0005852">
    <property type="term" value="C:eukaryotic translation initiation factor 3 complex"/>
    <property type="evidence" value="ECO:0007669"/>
    <property type="project" value="UniProtKB-UniRule"/>
</dbReference>
<reference evidence="9" key="1">
    <citation type="submission" date="2020-05" db="EMBL/GenBank/DDBJ databases">
        <title>Phylogenomic resolution of chytrid fungi.</title>
        <authorList>
            <person name="Stajich J.E."/>
            <person name="Amses K."/>
            <person name="Simmons R."/>
            <person name="Seto K."/>
            <person name="Myers J."/>
            <person name="Bonds A."/>
            <person name="Quandt C.A."/>
            <person name="Barry K."/>
            <person name="Liu P."/>
            <person name="Grigoriev I."/>
            <person name="Longcore J.E."/>
            <person name="James T.Y."/>
        </authorList>
    </citation>
    <scope>NUCLEOTIDE SEQUENCE</scope>
    <source>
        <strain evidence="9">PLAUS21</strain>
    </source>
</reference>
<proteinExistence type="inferred from homology"/>
<evidence type="ECO:0000256" key="3">
    <source>
        <dbReference type="ARBA" id="ARBA00022884"/>
    </source>
</evidence>
<dbReference type="SUPFAM" id="SSF54928">
    <property type="entry name" value="RNA-binding domain, RBD"/>
    <property type="match status" value="1"/>
</dbReference>
<accession>A0AAD5UPL3</accession>
<keyword evidence="4 5" id="KW-0648">Protein biosynthesis</keyword>
<evidence type="ECO:0000256" key="5">
    <source>
        <dbReference type="HAMAP-Rule" id="MF_03006"/>
    </source>
</evidence>
<sequence length="251" mass="27972">MPAHNWSDDVDENGIKTVTEIKTNENGEKVKVTKKIQLKTQTKQVNHAVAERRKWKKFGACKGFPSGPDSESTTIGERVMLKLSLNAKDLEEPEEDPTKKLSANAKIVCRICKGDHWTTKCPFKDTYQPSNEIAAKVEAKDVKGGNKYVPPSKRGGAGDKPAGRERDDSNSIRISNLSEETTDSDVRELLRKCGPTQRVFVAKDHSTGLCKGYAFITFFSQDAAEHAIKSLNGYGFDNLILKVDWAQRDRN</sequence>
<dbReference type="EMBL" id="JADGKB010000004">
    <property type="protein sequence ID" value="KAJ3261772.1"/>
    <property type="molecule type" value="Genomic_DNA"/>
</dbReference>
<dbReference type="Proteomes" id="UP001210925">
    <property type="component" value="Unassembled WGS sequence"/>
</dbReference>
<comment type="subcellular location">
    <subcellularLocation>
        <location evidence="5">Cytoplasm</location>
    </subcellularLocation>
</comment>
<evidence type="ECO:0000256" key="7">
    <source>
        <dbReference type="SAM" id="MobiDB-lite"/>
    </source>
</evidence>
<evidence type="ECO:0000313" key="10">
    <source>
        <dbReference type="Proteomes" id="UP001210925"/>
    </source>
</evidence>
<dbReference type="SMART" id="SM00360">
    <property type="entry name" value="RRM"/>
    <property type="match status" value="1"/>
</dbReference>
<keyword evidence="3 6" id="KW-0694">RNA-binding</keyword>
<feature type="region of interest" description="Disordered" evidence="7">
    <location>
        <begin position="142"/>
        <end position="180"/>
    </location>
</feature>
<comment type="caution">
    <text evidence="9">The sequence shown here is derived from an EMBL/GenBank/DDBJ whole genome shotgun (WGS) entry which is preliminary data.</text>
</comment>
<protein>
    <recommendedName>
        <fullName evidence="5">Eukaryotic translation initiation factor 3 subunit G</fullName>
        <shortName evidence="5">eIF3g</shortName>
    </recommendedName>
    <alternativeName>
        <fullName evidence="5">Eukaryotic translation initiation factor 3 RNA-binding subunit</fullName>
        <shortName evidence="5">eIF-3 RNA-binding subunit</shortName>
    </alternativeName>
    <alternativeName>
        <fullName evidence="5">Translation initiation factor eIF3 p33 subunit homolog</fullName>
        <shortName evidence="5">eIF3 p33 homolog</shortName>
    </alternativeName>
</protein>
<dbReference type="InterPro" id="IPR024675">
    <property type="entry name" value="eIF3g_N"/>
</dbReference>
<comment type="subunit">
    <text evidence="5">Component of the eukaryotic translation initiation factor 3 (eIF-3) complex.</text>
</comment>
<comment type="similarity">
    <text evidence="5">Belongs to the eIF-3 subunit G family.</text>
</comment>
<dbReference type="Pfam" id="PF12353">
    <property type="entry name" value="eIF3g"/>
    <property type="match status" value="1"/>
</dbReference>
<keyword evidence="2 5" id="KW-0396">Initiation factor</keyword>
<evidence type="ECO:0000259" key="8">
    <source>
        <dbReference type="PROSITE" id="PS50102"/>
    </source>
</evidence>
<name>A0AAD5UPL3_9FUNG</name>
<dbReference type="InterPro" id="IPR012677">
    <property type="entry name" value="Nucleotide-bd_a/b_plait_sf"/>
</dbReference>